<organism evidence="2 3">
    <name type="scientific">Rathayibacter toxicus</name>
    <dbReference type="NCBI Taxonomy" id="145458"/>
    <lineage>
        <taxon>Bacteria</taxon>
        <taxon>Bacillati</taxon>
        <taxon>Actinomycetota</taxon>
        <taxon>Actinomycetes</taxon>
        <taxon>Micrococcales</taxon>
        <taxon>Microbacteriaceae</taxon>
        <taxon>Rathayibacter</taxon>
    </lineage>
</organism>
<reference evidence="2 3" key="1">
    <citation type="submission" date="2015-04" db="EMBL/GenBank/DDBJ databases">
        <title>Draft genome sequence of Rathayibacter toxicus strain FH-142 (AKA 70134 or CS 32), a Western Australian isolate.</title>
        <authorList>
            <consortium name="Consortium for Microbial Forensics and Genomics (microFORGE)"/>
            <person name="Knight B.M."/>
            <person name="Roberts D.P."/>
            <person name="Lin D."/>
            <person name="Hari K."/>
            <person name="Fletcher J."/>
            <person name="Melcher U."/>
            <person name="Blagden T."/>
            <person name="Luster D.G."/>
            <person name="Sechler A.J."/>
            <person name="Schneider W.L."/>
            <person name="Winegar R.A."/>
        </authorList>
    </citation>
    <scope>NUCLEOTIDE SEQUENCE [LARGE SCALE GENOMIC DNA]</scope>
    <source>
        <strain evidence="2 3">FH142</strain>
    </source>
</reference>
<sequence>MIWARRRAAGLVYLHDWRRGETDGHQRRKSGKATSAANGHKFSRQNAPELSQQLSAATDHTTVILLFAGHSRF</sequence>
<dbReference type="KEGG" id="rtx:TI83_00660"/>
<gene>
    <name evidence="2" type="ORF">VT73_05890</name>
</gene>
<protein>
    <submittedName>
        <fullName evidence="2">Uncharacterized protein</fullName>
    </submittedName>
</protein>
<proteinExistence type="predicted"/>
<dbReference type="STRING" id="145458.APU90_05820"/>
<dbReference type="AlphaFoldDB" id="A0A0C5BQF7"/>
<dbReference type="PATRIC" id="fig|145458.7.peg.156"/>
<dbReference type="Proteomes" id="UP000052979">
    <property type="component" value="Unassembled WGS sequence"/>
</dbReference>
<evidence type="ECO:0000256" key="1">
    <source>
        <dbReference type="SAM" id="MobiDB-lite"/>
    </source>
</evidence>
<accession>A0A0C5BQF7</accession>
<feature type="region of interest" description="Disordered" evidence="1">
    <location>
        <begin position="22"/>
        <end position="53"/>
    </location>
</feature>
<evidence type="ECO:0000313" key="2">
    <source>
        <dbReference type="EMBL" id="KKM45690.1"/>
    </source>
</evidence>
<evidence type="ECO:0000313" key="3">
    <source>
        <dbReference type="Proteomes" id="UP000052979"/>
    </source>
</evidence>
<name>A0A0C5BQF7_9MICO</name>
<dbReference type="EMBL" id="LBFI01000032">
    <property type="protein sequence ID" value="KKM45690.1"/>
    <property type="molecule type" value="Genomic_DNA"/>
</dbReference>
<keyword evidence="3" id="KW-1185">Reference proteome</keyword>
<dbReference type="KEGG" id="rtc:APU90_05820"/>
<feature type="compositionally biased region" description="Polar residues" evidence="1">
    <location>
        <begin position="44"/>
        <end position="53"/>
    </location>
</feature>
<comment type="caution">
    <text evidence="2">The sequence shown here is derived from an EMBL/GenBank/DDBJ whole genome shotgun (WGS) entry which is preliminary data.</text>
</comment>